<sequence length="182" mass="20890">MFMFFSRNEGRFTLPRKLENEHNPHRAVPLGFYLYISNTTDITTAVRCYHANYDTIYDLPDVMHILCALSGRYVIYYNERKEGYVYPANYSQYAFADLCEVEVYGCPAPVEDGPGCTRSCPTNCEQCYPYTGVCQKCKHGYQGTECEPAFPQGKSHVRNSDWVCIVDNYNDVRHLGNDAVCH</sequence>
<gene>
    <name evidence="1" type="ORF">CGI_10027487</name>
</gene>
<dbReference type="InParanoid" id="K1R5N3"/>
<reference evidence="1" key="1">
    <citation type="journal article" date="2012" name="Nature">
        <title>The oyster genome reveals stress adaptation and complexity of shell formation.</title>
        <authorList>
            <person name="Zhang G."/>
            <person name="Fang X."/>
            <person name="Guo X."/>
            <person name="Li L."/>
            <person name="Luo R."/>
            <person name="Xu F."/>
            <person name="Yang P."/>
            <person name="Zhang L."/>
            <person name="Wang X."/>
            <person name="Qi H."/>
            <person name="Xiong Z."/>
            <person name="Que H."/>
            <person name="Xie Y."/>
            <person name="Holland P.W."/>
            <person name="Paps J."/>
            <person name="Zhu Y."/>
            <person name="Wu F."/>
            <person name="Chen Y."/>
            <person name="Wang J."/>
            <person name="Peng C."/>
            <person name="Meng J."/>
            <person name="Yang L."/>
            <person name="Liu J."/>
            <person name="Wen B."/>
            <person name="Zhang N."/>
            <person name="Huang Z."/>
            <person name="Zhu Q."/>
            <person name="Feng Y."/>
            <person name="Mount A."/>
            <person name="Hedgecock D."/>
            <person name="Xu Z."/>
            <person name="Liu Y."/>
            <person name="Domazet-Loso T."/>
            <person name="Du Y."/>
            <person name="Sun X."/>
            <person name="Zhang S."/>
            <person name="Liu B."/>
            <person name="Cheng P."/>
            <person name="Jiang X."/>
            <person name="Li J."/>
            <person name="Fan D."/>
            <person name="Wang W."/>
            <person name="Fu W."/>
            <person name="Wang T."/>
            <person name="Wang B."/>
            <person name="Zhang J."/>
            <person name="Peng Z."/>
            <person name="Li Y."/>
            <person name="Li N."/>
            <person name="Wang J."/>
            <person name="Chen M."/>
            <person name="He Y."/>
            <person name="Tan F."/>
            <person name="Song X."/>
            <person name="Zheng Q."/>
            <person name="Huang R."/>
            <person name="Yang H."/>
            <person name="Du X."/>
            <person name="Chen L."/>
            <person name="Yang M."/>
            <person name="Gaffney P.M."/>
            <person name="Wang S."/>
            <person name="Luo L."/>
            <person name="She Z."/>
            <person name="Ming Y."/>
            <person name="Huang W."/>
            <person name="Zhang S."/>
            <person name="Huang B."/>
            <person name="Zhang Y."/>
            <person name="Qu T."/>
            <person name="Ni P."/>
            <person name="Miao G."/>
            <person name="Wang J."/>
            <person name="Wang Q."/>
            <person name="Steinberg C.E."/>
            <person name="Wang H."/>
            <person name="Li N."/>
            <person name="Qian L."/>
            <person name="Zhang G."/>
            <person name="Li Y."/>
            <person name="Yang H."/>
            <person name="Liu X."/>
            <person name="Wang J."/>
            <person name="Yin Y."/>
            <person name="Wang J."/>
        </authorList>
    </citation>
    <scope>NUCLEOTIDE SEQUENCE [LARGE SCALE GENOMIC DNA]</scope>
    <source>
        <strain evidence="1">05x7-T-G4-1.051#20</strain>
    </source>
</reference>
<accession>K1R5N3</accession>
<name>K1R5N3_MAGGI</name>
<dbReference type="EMBL" id="JH817548">
    <property type="protein sequence ID" value="EKC29271.1"/>
    <property type="molecule type" value="Genomic_DNA"/>
</dbReference>
<organism evidence="1">
    <name type="scientific">Magallana gigas</name>
    <name type="common">Pacific oyster</name>
    <name type="synonym">Crassostrea gigas</name>
    <dbReference type="NCBI Taxonomy" id="29159"/>
    <lineage>
        <taxon>Eukaryota</taxon>
        <taxon>Metazoa</taxon>
        <taxon>Spiralia</taxon>
        <taxon>Lophotrochozoa</taxon>
        <taxon>Mollusca</taxon>
        <taxon>Bivalvia</taxon>
        <taxon>Autobranchia</taxon>
        <taxon>Pteriomorphia</taxon>
        <taxon>Ostreida</taxon>
        <taxon>Ostreoidea</taxon>
        <taxon>Ostreidae</taxon>
        <taxon>Magallana</taxon>
    </lineage>
</organism>
<protein>
    <submittedName>
        <fullName evidence="1">Uncharacterized protein</fullName>
    </submittedName>
</protein>
<dbReference type="AlphaFoldDB" id="K1R5N3"/>
<proteinExistence type="predicted"/>
<evidence type="ECO:0000313" key="1">
    <source>
        <dbReference type="EMBL" id="EKC29271.1"/>
    </source>
</evidence>
<dbReference type="HOGENOM" id="CLU_1483364_0_0_1"/>
<dbReference type="Gene3D" id="2.60.120.260">
    <property type="entry name" value="Galactose-binding domain-like"/>
    <property type="match status" value="1"/>
</dbReference>